<evidence type="ECO:0000313" key="2">
    <source>
        <dbReference type="Proteomes" id="UP000790709"/>
    </source>
</evidence>
<dbReference type="EMBL" id="MU266859">
    <property type="protein sequence ID" value="KAH7918087.1"/>
    <property type="molecule type" value="Genomic_DNA"/>
</dbReference>
<gene>
    <name evidence="1" type="ORF">BV22DRAFT_1134870</name>
</gene>
<comment type="caution">
    <text evidence="1">The sequence shown here is derived from an EMBL/GenBank/DDBJ whole genome shotgun (WGS) entry which is preliminary data.</text>
</comment>
<keyword evidence="2" id="KW-1185">Reference proteome</keyword>
<reference evidence="1" key="1">
    <citation type="journal article" date="2021" name="New Phytol.">
        <title>Evolutionary innovations through gain and loss of genes in the ectomycorrhizal Boletales.</title>
        <authorList>
            <person name="Wu G."/>
            <person name="Miyauchi S."/>
            <person name="Morin E."/>
            <person name="Kuo A."/>
            <person name="Drula E."/>
            <person name="Varga T."/>
            <person name="Kohler A."/>
            <person name="Feng B."/>
            <person name="Cao Y."/>
            <person name="Lipzen A."/>
            <person name="Daum C."/>
            <person name="Hundley H."/>
            <person name="Pangilinan J."/>
            <person name="Johnson J."/>
            <person name="Barry K."/>
            <person name="LaButti K."/>
            <person name="Ng V."/>
            <person name="Ahrendt S."/>
            <person name="Min B."/>
            <person name="Choi I.G."/>
            <person name="Park H."/>
            <person name="Plett J.M."/>
            <person name="Magnuson J."/>
            <person name="Spatafora J.W."/>
            <person name="Nagy L.G."/>
            <person name="Henrissat B."/>
            <person name="Grigoriev I.V."/>
            <person name="Yang Z.L."/>
            <person name="Xu J."/>
            <person name="Martin F.M."/>
        </authorList>
    </citation>
    <scope>NUCLEOTIDE SEQUENCE</scope>
    <source>
        <strain evidence="1">KUC20120723A-06</strain>
    </source>
</reference>
<organism evidence="1 2">
    <name type="scientific">Leucogyrophana mollusca</name>
    <dbReference type="NCBI Taxonomy" id="85980"/>
    <lineage>
        <taxon>Eukaryota</taxon>
        <taxon>Fungi</taxon>
        <taxon>Dikarya</taxon>
        <taxon>Basidiomycota</taxon>
        <taxon>Agaricomycotina</taxon>
        <taxon>Agaricomycetes</taxon>
        <taxon>Agaricomycetidae</taxon>
        <taxon>Boletales</taxon>
        <taxon>Boletales incertae sedis</taxon>
        <taxon>Leucogyrophana</taxon>
    </lineage>
</organism>
<evidence type="ECO:0000313" key="1">
    <source>
        <dbReference type="EMBL" id="KAH7918087.1"/>
    </source>
</evidence>
<accession>A0ACB8AXR7</accession>
<sequence length="175" mass="19639">MSSIPRKAFSSRSSSLVRHLPVAMQRHRSPNSSAVSVESDSRTLRASSPSCLHDPSSLVNGNGPDIDPWDESEDDNYYTDCQEAKLVLDAARAQRKVRHAEKYLADCVLERYNILTDLYRFKAEVAEKKLEDADMDTGRVRLSIKRNGLSLCPAPPRRRRRSAASTSDVVSDHHD</sequence>
<proteinExistence type="predicted"/>
<dbReference type="Proteomes" id="UP000790709">
    <property type="component" value="Unassembled WGS sequence"/>
</dbReference>
<protein>
    <submittedName>
        <fullName evidence="1">Uncharacterized protein</fullName>
    </submittedName>
</protein>
<name>A0ACB8AXR7_9AGAM</name>